<evidence type="ECO:0000313" key="3">
    <source>
        <dbReference type="Proteomes" id="UP000247416"/>
    </source>
</evidence>
<accession>A0A318THA3</accession>
<gene>
    <name evidence="2" type="ORF">BJ095_13228</name>
</gene>
<proteinExistence type="predicted"/>
<dbReference type="AlphaFoldDB" id="A0A318THA3"/>
<dbReference type="Proteomes" id="UP000247416">
    <property type="component" value="Unassembled WGS sequence"/>
</dbReference>
<evidence type="ECO:0000313" key="2">
    <source>
        <dbReference type="EMBL" id="PYF03277.1"/>
    </source>
</evidence>
<organism evidence="2 3">
    <name type="scientific">Ureibacillus chungkukjangi</name>
    <dbReference type="NCBI Taxonomy" id="1202712"/>
    <lineage>
        <taxon>Bacteria</taxon>
        <taxon>Bacillati</taxon>
        <taxon>Bacillota</taxon>
        <taxon>Bacilli</taxon>
        <taxon>Bacillales</taxon>
        <taxon>Caryophanaceae</taxon>
        <taxon>Ureibacillus</taxon>
    </lineage>
</organism>
<evidence type="ECO:0000256" key="1">
    <source>
        <dbReference type="SAM" id="MobiDB-lite"/>
    </source>
</evidence>
<feature type="compositionally biased region" description="Basic residues" evidence="1">
    <location>
        <begin position="46"/>
        <end position="56"/>
    </location>
</feature>
<sequence>MRFIKGMKRVREEEVARDAFHKGDETRLERRSNSRDAFHRTDETRKGRRSSLRCVS</sequence>
<dbReference type="RefSeq" id="WP_193768047.1">
    <property type="nucleotide sequence ID" value="NZ_PYWJ01000004.1"/>
</dbReference>
<protein>
    <submittedName>
        <fullName evidence="2">Uncharacterized protein</fullName>
    </submittedName>
</protein>
<feature type="compositionally biased region" description="Basic and acidic residues" evidence="1">
    <location>
        <begin position="23"/>
        <end position="45"/>
    </location>
</feature>
<keyword evidence="3" id="KW-1185">Reference proteome</keyword>
<feature type="region of interest" description="Disordered" evidence="1">
    <location>
        <begin position="23"/>
        <end position="56"/>
    </location>
</feature>
<dbReference type="EMBL" id="QJTJ01000032">
    <property type="protein sequence ID" value="PYF03277.1"/>
    <property type="molecule type" value="Genomic_DNA"/>
</dbReference>
<reference evidence="2 3" key="1">
    <citation type="submission" date="2018-06" db="EMBL/GenBank/DDBJ databases">
        <title>Genomic Encyclopedia of Archaeal and Bacterial Type Strains, Phase II (KMG-II): from individual species to whole genera.</title>
        <authorList>
            <person name="Goeker M."/>
        </authorList>
    </citation>
    <scope>NUCLEOTIDE SEQUENCE [LARGE SCALE GENOMIC DNA]</scope>
    <source>
        <strain evidence="2 3">KACC 16626</strain>
    </source>
</reference>
<name>A0A318THA3_9BACL</name>
<comment type="caution">
    <text evidence="2">The sequence shown here is derived from an EMBL/GenBank/DDBJ whole genome shotgun (WGS) entry which is preliminary data.</text>
</comment>